<dbReference type="Proteomes" id="UP000178606">
    <property type="component" value="Unassembled WGS sequence"/>
</dbReference>
<reference evidence="1 2" key="1">
    <citation type="journal article" date="2016" name="Nat. Commun.">
        <title>Thousands of microbial genomes shed light on interconnected biogeochemical processes in an aquifer system.</title>
        <authorList>
            <person name="Anantharaman K."/>
            <person name="Brown C.T."/>
            <person name="Hug L.A."/>
            <person name="Sharon I."/>
            <person name="Castelle C.J."/>
            <person name="Probst A.J."/>
            <person name="Thomas B.C."/>
            <person name="Singh A."/>
            <person name="Wilkins M.J."/>
            <person name="Karaoz U."/>
            <person name="Brodie E.L."/>
            <person name="Williams K.H."/>
            <person name="Hubbard S.S."/>
            <person name="Banfield J.F."/>
        </authorList>
    </citation>
    <scope>NUCLEOTIDE SEQUENCE [LARGE SCALE GENOMIC DNA]</scope>
    <source>
        <strain evidence="2">RIFCSPLOWO2_12_FULL_64_10</strain>
    </source>
</reference>
<dbReference type="Pfam" id="PF24684">
    <property type="entry name" value="Vgb_lyase"/>
    <property type="match status" value="1"/>
</dbReference>
<evidence type="ECO:0008006" key="3">
    <source>
        <dbReference type="Google" id="ProtNLM"/>
    </source>
</evidence>
<comment type="caution">
    <text evidence="1">The sequence shown here is derived from an EMBL/GenBank/DDBJ whole genome shotgun (WGS) entry which is preliminary data.</text>
</comment>
<protein>
    <recommendedName>
        <fullName evidence="3">SMP-30/Gluconolactonase/LRE-like region domain-containing protein</fullName>
    </recommendedName>
</protein>
<evidence type="ECO:0000313" key="2">
    <source>
        <dbReference type="Proteomes" id="UP000178606"/>
    </source>
</evidence>
<dbReference type="SUPFAM" id="SSF63825">
    <property type="entry name" value="YWTD domain"/>
    <property type="match status" value="1"/>
</dbReference>
<dbReference type="AlphaFoldDB" id="A0A1F6CA33"/>
<dbReference type="EMBL" id="MFKF01000345">
    <property type="protein sequence ID" value="OGG46043.1"/>
    <property type="molecule type" value="Genomic_DNA"/>
</dbReference>
<dbReference type="Gene3D" id="2.130.10.10">
    <property type="entry name" value="YVTN repeat-like/Quinoprotein amine dehydrogenase"/>
    <property type="match status" value="1"/>
</dbReference>
<proteinExistence type="predicted"/>
<evidence type="ECO:0000313" key="1">
    <source>
        <dbReference type="EMBL" id="OGG46043.1"/>
    </source>
</evidence>
<dbReference type="InterPro" id="IPR015943">
    <property type="entry name" value="WD40/YVTN_repeat-like_dom_sf"/>
</dbReference>
<name>A0A1F6CA33_HANXR</name>
<organism evidence="1 2">
    <name type="scientific">Handelsmanbacteria sp. (strain RIFCSPLOWO2_12_FULL_64_10)</name>
    <dbReference type="NCBI Taxonomy" id="1817868"/>
    <lineage>
        <taxon>Bacteria</taxon>
        <taxon>Candidatus Handelsmaniibacteriota</taxon>
    </lineage>
</organism>
<gene>
    <name evidence="1" type="ORF">A3F84_01860</name>
</gene>
<sequence>MASKIEKVFDTPGPHPNGLQATPDGIWILDQHSNQVHLVSYEGKVLKALDTASDRGSGVTEVGAALWLASTYSREILKVDRASGATLAAFPTPGASKTGAHGLEWRDGKLWMAVPPSATIYQIDAENGFAVLHTIPAPGNRPHGIAWDGDDLWCVETNLRAIFRLSVRDGAILRKVEVPEPAPEPHGMTIWDGCFWYCDAGSRAVCRMPL</sequence>
<accession>A0A1F6CA33</accession>